<keyword evidence="3 5" id="KW-0520">NAD</keyword>
<evidence type="ECO:0000256" key="1">
    <source>
        <dbReference type="ARBA" id="ARBA00009836"/>
    </source>
</evidence>
<evidence type="ECO:0000313" key="6">
    <source>
        <dbReference type="EMBL" id="KPX45339.1"/>
    </source>
</evidence>
<dbReference type="SUPFAM" id="SSF56399">
    <property type="entry name" value="ADP-ribosylation"/>
    <property type="match status" value="1"/>
</dbReference>
<reference evidence="6 8" key="1">
    <citation type="submission" date="2015-09" db="EMBL/GenBank/DDBJ databases">
        <title>Genome announcement of multiple Pseudomonas syringae strains.</title>
        <authorList>
            <person name="Thakur S."/>
            <person name="Wang P.W."/>
            <person name="Gong Y."/>
            <person name="Weir B.S."/>
            <person name="Guttman D.S."/>
        </authorList>
    </citation>
    <scope>NUCLEOTIDE SEQUENCE [LARGE SCALE GENOMIC DNA]</scope>
    <source>
        <strain evidence="6 8">ICMP4531</strain>
    </source>
</reference>
<dbReference type="Gene3D" id="3.20.170.30">
    <property type="match status" value="1"/>
</dbReference>
<dbReference type="GO" id="GO:0000215">
    <property type="term" value="F:tRNA 2'-phosphotransferase activity"/>
    <property type="evidence" value="ECO:0007669"/>
    <property type="project" value="TreeGrafter"/>
</dbReference>
<dbReference type="InterPro" id="IPR022928">
    <property type="entry name" value="RNA_2'-PTrans_KptA"/>
</dbReference>
<dbReference type="InterPro" id="IPR042080">
    <property type="entry name" value="RNA_2'-PTrans_N"/>
</dbReference>
<dbReference type="Pfam" id="PF01885">
    <property type="entry name" value="PTS_2-RNA"/>
    <property type="match status" value="1"/>
</dbReference>
<dbReference type="EC" id="2.7.1.-" evidence="5"/>
<reference evidence="7 9" key="2">
    <citation type="submission" date="2018-08" db="EMBL/GenBank/DDBJ databases">
        <title>Recombination of ecologically and evolutionarily significant loci maintains genetic cohesion in the Pseudomonas syringae species complex.</title>
        <authorList>
            <person name="Dillon M."/>
            <person name="Thakur S."/>
            <person name="Almeida R.N.D."/>
            <person name="Weir B.S."/>
            <person name="Guttman D.S."/>
        </authorList>
    </citation>
    <scope>NUCLEOTIDE SEQUENCE [LARGE SCALE GENOMIC DNA]</scope>
    <source>
        <strain evidence="7 9">ICMP 3263</strain>
    </source>
</reference>
<dbReference type="AlphaFoldDB" id="A0A0P9RCK8"/>
<evidence type="ECO:0000313" key="7">
    <source>
        <dbReference type="EMBL" id="RMV43585.1"/>
    </source>
</evidence>
<proteinExistence type="inferred from homology"/>
<keyword evidence="2 5" id="KW-0808">Transferase</keyword>
<comment type="function">
    <text evidence="4 5">Removes the 2'-phosphate from RNA via an intermediate in which the phosphate is ADP-ribosylated by NAD followed by a presumed transesterification to release the RNA and generate ADP-ribose 1''-2''-cyclic phosphate (APPR&gt;P). May function as an ADP-ribosylase.</text>
</comment>
<dbReference type="RefSeq" id="WP_054986250.1">
    <property type="nucleotide sequence ID" value="NZ_CP092918.1"/>
</dbReference>
<dbReference type="PANTHER" id="PTHR12684">
    <property type="entry name" value="PUTATIVE PHOSPHOTRANSFERASE"/>
    <property type="match status" value="1"/>
</dbReference>
<dbReference type="EMBL" id="LJQM01000126">
    <property type="protein sequence ID" value="KPX45339.1"/>
    <property type="molecule type" value="Genomic_DNA"/>
</dbReference>
<dbReference type="PATRIC" id="fig|251654.3.peg.1499"/>
<gene>
    <name evidence="5" type="primary">kptA</name>
    <name evidence="6" type="ORF">ALO68_01181</name>
    <name evidence="7" type="ORF">ALP10_02831</name>
</gene>
<comment type="caution">
    <text evidence="6">The sequence shown here is derived from an EMBL/GenBank/DDBJ whole genome shotgun (WGS) entry which is preliminary data.</text>
</comment>
<dbReference type="Gene3D" id="1.10.10.970">
    <property type="entry name" value="RNA 2'-phosphotransferase, Tpt1/KptA family, N-terminal domain"/>
    <property type="match status" value="1"/>
</dbReference>
<sequence>MNNKQLNETSKFLSYILRHEPHTIGLQLDAEGWADINSLITGAAKEGRVLDQAIIQTVVNSSDKKRFTLSDDGQRIRAAQGHSAPDVNLQHIEKEPPEFLYHGTATRFLESILQQGLIAGSRHHVHLSQETLTAIAVGQRYGKPVVLKIESLRMYQQGFKFFQAENSVWLTEAVPVNFISKQNQLPDSSLDKNTSTAST</sequence>
<dbReference type="HAMAP" id="MF_00299">
    <property type="entry name" value="KptA"/>
    <property type="match status" value="1"/>
</dbReference>
<dbReference type="PANTHER" id="PTHR12684:SF2">
    <property type="entry name" value="TRNA 2'-PHOSPHOTRANSFERASE 1"/>
    <property type="match status" value="1"/>
</dbReference>
<evidence type="ECO:0000256" key="2">
    <source>
        <dbReference type="ARBA" id="ARBA00022679"/>
    </source>
</evidence>
<evidence type="ECO:0000256" key="4">
    <source>
        <dbReference type="ARBA" id="ARBA00025212"/>
    </source>
</evidence>
<dbReference type="EMBL" id="RBUT01000167">
    <property type="protein sequence ID" value="RMV43585.1"/>
    <property type="molecule type" value="Genomic_DNA"/>
</dbReference>
<dbReference type="Proteomes" id="UP000050557">
    <property type="component" value="Unassembled WGS sequence"/>
</dbReference>
<evidence type="ECO:0000313" key="8">
    <source>
        <dbReference type="Proteomes" id="UP000050557"/>
    </source>
</evidence>
<evidence type="ECO:0000313" key="9">
    <source>
        <dbReference type="Proteomes" id="UP000279173"/>
    </source>
</evidence>
<dbReference type="Proteomes" id="UP000279173">
    <property type="component" value="Unassembled WGS sequence"/>
</dbReference>
<dbReference type="InterPro" id="IPR042081">
    <property type="entry name" value="RNA_2'-PTrans_C"/>
</dbReference>
<dbReference type="InterPro" id="IPR002745">
    <property type="entry name" value="Ptrans_KptA/Tpt1"/>
</dbReference>
<dbReference type="GO" id="GO:0003950">
    <property type="term" value="F:NAD+ poly-ADP-ribosyltransferase activity"/>
    <property type="evidence" value="ECO:0007669"/>
    <property type="project" value="InterPro"/>
</dbReference>
<name>A0A0P9RCK8_9PSED</name>
<comment type="similarity">
    <text evidence="1 5">Belongs to the KptA/TPT1 family.</text>
</comment>
<dbReference type="GO" id="GO:0006388">
    <property type="term" value="P:tRNA splicing, via endonucleolytic cleavage and ligation"/>
    <property type="evidence" value="ECO:0007669"/>
    <property type="project" value="UniProtKB-UniRule"/>
</dbReference>
<protein>
    <recommendedName>
        <fullName evidence="5">Probable RNA 2'-phosphotransferase</fullName>
        <ecNumber evidence="5">2.7.1.-</ecNumber>
    </recommendedName>
</protein>
<accession>A0A0P9RCK8</accession>
<evidence type="ECO:0000256" key="5">
    <source>
        <dbReference type="HAMAP-Rule" id="MF_00299"/>
    </source>
</evidence>
<evidence type="ECO:0000256" key="3">
    <source>
        <dbReference type="ARBA" id="ARBA00023027"/>
    </source>
</evidence>
<organism evidence="6 8">
    <name type="scientific">Pseudomonas syringae pv. helianthi</name>
    <dbReference type="NCBI Taxonomy" id="251654"/>
    <lineage>
        <taxon>Bacteria</taxon>
        <taxon>Pseudomonadati</taxon>
        <taxon>Pseudomonadota</taxon>
        <taxon>Gammaproteobacteria</taxon>
        <taxon>Pseudomonadales</taxon>
        <taxon>Pseudomonadaceae</taxon>
        <taxon>Pseudomonas</taxon>
    </lineage>
</organism>
<dbReference type="NCBIfam" id="NF002014">
    <property type="entry name" value="PRK00819.1-4"/>
    <property type="match status" value="1"/>
</dbReference>